<feature type="domain" description="PhnB-like" evidence="1">
    <location>
        <begin position="5"/>
        <end position="114"/>
    </location>
</feature>
<proteinExistence type="predicted"/>
<dbReference type="InterPro" id="IPR028973">
    <property type="entry name" value="PhnB-like"/>
</dbReference>
<name>A0ABS3CCR4_9BACT</name>
<evidence type="ECO:0000313" key="2">
    <source>
        <dbReference type="EMBL" id="MBN7814894.1"/>
    </source>
</evidence>
<evidence type="ECO:0000313" key="3">
    <source>
        <dbReference type="Proteomes" id="UP000664480"/>
    </source>
</evidence>
<dbReference type="Pfam" id="PF06983">
    <property type="entry name" value="3-dmu-9_3-mt"/>
    <property type="match status" value="2"/>
</dbReference>
<sequence>MHELIYPCFWFDGKAKEAATFYCQVFSDSRILEENPMVVTFLSAGQKFMCLNGGPKFTITPSVSIYTILSEEEIHKTWDLLIQGGEAMMPLDTYPWSKKYGWVKDRFGVTWQLTVDKPAHSDQKFIPCLMFSENNFGKAEEAIQHYISIFDKSELVFAAKYGEESAGQEGKVMHAQFFLHGMLFAAMDSSIVHGFNFNEGLSFVVSCKTQKEIDFYWEQLSAGGSTNRCGWLKDKYGLSWQIVPAQLGKLVSDPKKGKAVIEAFMQMTKFDIADLEAAGDKS</sequence>
<dbReference type="InterPro" id="IPR029068">
    <property type="entry name" value="Glyas_Bleomycin-R_OHBP_Dase"/>
</dbReference>
<dbReference type="PANTHER" id="PTHR33990">
    <property type="entry name" value="PROTEIN YJDN-RELATED"/>
    <property type="match status" value="1"/>
</dbReference>
<feature type="domain" description="PhnB-like" evidence="1">
    <location>
        <begin position="123"/>
        <end position="243"/>
    </location>
</feature>
<comment type="caution">
    <text evidence="2">The sequence shown here is derived from an EMBL/GenBank/DDBJ whole genome shotgun (WGS) entry which is preliminary data.</text>
</comment>
<dbReference type="SUPFAM" id="SSF54593">
    <property type="entry name" value="Glyoxalase/Bleomycin resistance protein/Dihydroxybiphenyl dioxygenase"/>
    <property type="match status" value="2"/>
</dbReference>
<protein>
    <submittedName>
        <fullName evidence="2">VOC family protein</fullName>
    </submittedName>
</protein>
<dbReference type="PANTHER" id="PTHR33990:SF4">
    <property type="entry name" value="PHNB-LIKE DOMAIN-CONTAINING PROTEIN"/>
    <property type="match status" value="1"/>
</dbReference>
<accession>A0ABS3CCR4</accession>
<dbReference type="EMBL" id="JAFKCU010000001">
    <property type="protein sequence ID" value="MBN7814894.1"/>
    <property type="molecule type" value="Genomic_DNA"/>
</dbReference>
<organism evidence="2 3">
    <name type="scientific">Algoriphagus pacificus</name>
    <dbReference type="NCBI Taxonomy" id="2811234"/>
    <lineage>
        <taxon>Bacteria</taxon>
        <taxon>Pseudomonadati</taxon>
        <taxon>Bacteroidota</taxon>
        <taxon>Cytophagia</taxon>
        <taxon>Cytophagales</taxon>
        <taxon>Cyclobacteriaceae</taxon>
        <taxon>Algoriphagus</taxon>
    </lineage>
</organism>
<dbReference type="CDD" id="cd06588">
    <property type="entry name" value="PhnB_like"/>
    <property type="match status" value="2"/>
</dbReference>
<dbReference type="Gene3D" id="3.10.180.10">
    <property type="entry name" value="2,3-Dihydroxybiphenyl 1,2-Dioxygenase, domain 1"/>
    <property type="match status" value="1"/>
</dbReference>
<reference evidence="2 3" key="1">
    <citation type="submission" date="2021-03" db="EMBL/GenBank/DDBJ databases">
        <title>novel species isolated from a fishpond in China.</title>
        <authorList>
            <person name="Lu H."/>
            <person name="Cai Z."/>
        </authorList>
    </citation>
    <scope>NUCLEOTIDE SEQUENCE [LARGE SCALE GENOMIC DNA]</scope>
    <source>
        <strain evidence="2 3">YJ13C</strain>
    </source>
</reference>
<gene>
    <name evidence="2" type="ORF">J0A69_05610</name>
</gene>
<keyword evidence="3" id="KW-1185">Reference proteome</keyword>
<dbReference type="Gene3D" id="3.30.720.100">
    <property type="match status" value="1"/>
</dbReference>
<dbReference type="RefSeq" id="WP_206585536.1">
    <property type="nucleotide sequence ID" value="NZ_JAFKCU010000001.1"/>
</dbReference>
<dbReference type="Proteomes" id="UP000664480">
    <property type="component" value="Unassembled WGS sequence"/>
</dbReference>
<evidence type="ECO:0000259" key="1">
    <source>
        <dbReference type="Pfam" id="PF06983"/>
    </source>
</evidence>
<dbReference type="Gene3D" id="3.30.720.110">
    <property type="match status" value="1"/>
</dbReference>